<evidence type="ECO:0000256" key="5">
    <source>
        <dbReference type="ARBA" id="ARBA00023180"/>
    </source>
</evidence>
<keyword evidence="2" id="KW-0645">Protease</keyword>
<dbReference type="Proteomes" id="UP000708148">
    <property type="component" value="Unassembled WGS sequence"/>
</dbReference>
<sequence length="533" mass="57986">MANGGRRQTWCGRAALIILLCCCAVGGGCDAFRHSGPRRGRGVHVGTGFHAHSPVWEGPEPIYLCSEHYRNTTLDHFAWDPPEGRATYSQRYFLCDSYWKSGPDGEKGPIFVYLGNEADVTLYLNATGLMWENAPNFGALLVFVEHRYYGKSVPYGGKNSKQFLTTEQAIADYAEFITDLKAELNATHSPVIGFGGSYGGMIGAWMRMKYPHILDGVIAGSAPIWTFIGEDPPVDPGYYGKIVTYDATPAAGSAASCVPNVQKAWSTIQEMAGTVRGARAVKKAMTICDAVGLEGADSALALMEWVSDAFDMMAMGMYPYASNYMTNGQGYLPAYPIRAACSFLSEPLTGVDLLAGLAKAAGLLYNSTGDVECFDFTAAVNNASAEVDDMWNWQSCTEMVIPDSRDGVSDMFWKRPFDLDEYMATCLKTVGALPRPLWAQTQWGGRRIGTASNIVFSNGEYDPWRGGGVTSHVSDSITVFTIAESGHHVDLMFSHPEDTKAIKAARALEVTSISKWIAEARQNNKPPPEVATI</sequence>
<evidence type="ECO:0000256" key="4">
    <source>
        <dbReference type="ARBA" id="ARBA00022801"/>
    </source>
</evidence>
<dbReference type="InterPro" id="IPR029058">
    <property type="entry name" value="AB_hydrolase_fold"/>
</dbReference>
<dbReference type="Gene3D" id="1.20.120.980">
    <property type="entry name" value="Serine carboxypeptidase S28, SKS domain"/>
    <property type="match status" value="1"/>
</dbReference>
<dbReference type="EMBL" id="CAJHUC010001592">
    <property type="protein sequence ID" value="CAD7701644.1"/>
    <property type="molecule type" value="Genomic_DNA"/>
</dbReference>
<feature type="chain" id="PRO_5035768533" description="Lysosomal Pro-X carboxypeptidase" evidence="6">
    <location>
        <begin position="32"/>
        <end position="533"/>
    </location>
</feature>
<organism evidence="7 8">
    <name type="scientific">Ostreobium quekettii</name>
    <dbReference type="NCBI Taxonomy" id="121088"/>
    <lineage>
        <taxon>Eukaryota</taxon>
        <taxon>Viridiplantae</taxon>
        <taxon>Chlorophyta</taxon>
        <taxon>core chlorophytes</taxon>
        <taxon>Ulvophyceae</taxon>
        <taxon>TCBD clade</taxon>
        <taxon>Bryopsidales</taxon>
        <taxon>Ostreobineae</taxon>
        <taxon>Ostreobiaceae</taxon>
        <taxon>Ostreobium</taxon>
    </lineage>
</organism>
<dbReference type="GO" id="GO:0006508">
    <property type="term" value="P:proteolysis"/>
    <property type="evidence" value="ECO:0007669"/>
    <property type="project" value="UniProtKB-KW"/>
</dbReference>
<comment type="similarity">
    <text evidence="1">Belongs to the peptidase S28 family.</text>
</comment>
<dbReference type="OrthoDB" id="2130629at2759"/>
<keyword evidence="8" id="KW-1185">Reference proteome</keyword>
<gene>
    <name evidence="7" type="ORF">OSTQU699_LOCUS7001</name>
</gene>
<dbReference type="PANTHER" id="PTHR11010">
    <property type="entry name" value="PROTEASE S28 PRO-X CARBOXYPEPTIDASE-RELATED"/>
    <property type="match status" value="1"/>
</dbReference>
<dbReference type="InterPro" id="IPR008758">
    <property type="entry name" value="Peptidase_S28"/>
</dbReference>
<dbReference type="InterPro" id="IPR042269">
    <property type="entry name" value="Ser_carbopepase_S28_SKS"/>
</dbReference>
<accession>A0A8S1J1P8</accession>
<dbReference type="SUPFAM" id="SSF53474">
    <property type="entry name" value="alpha/beta-Hydrolases"/>
    <property type="match status" value="1"/>
</dbReference>
<reference evidence="7" key="1">
    <citation type="submission" date="2020-12" db="EMBL/GenBank/DDBJ databases">
        <authorList>
            <person name="Iha C."/>
        </authorList>
    </citation>
    <scope>NUCLEOTIDE SEQUENCE</scope>
</reference>
<evidence type="ECO:0000313" key="7">
    <source>
        <dbReference type="EMBL" id="CAD7701644.1"/>
    </source>
</evidence>
<protein>
    <recommendedName>
        <fullName evidence="9">Lysosomal Pro-X carboxypeptidase</fullName>
    </recommendedName>
</protein>
<evidence type="ECO:0000256" key="3">
    <source>
        <dbReference type="ARBA" id="ARBA00022729"/>
    </source>
</evidence>
<proteinExistence type="inferred from homology"/>
<dbReference type="Pfam" id="PF05577">
    <property type="entry name" value="Peptidase_S28"/>
    <property type="match status" value="1"/>
</dbReference>
<evidence type="ECO:0008006" key="9">
    <source>
        <dbReference type="Google" id="ProtNLM"/>
    </source>
</evidence>
<dbReference type="GO" id="GO:0070008">
    <property type="term" value="F:serine-type exopeptidase activity"/>
    <property type="evidence" value="ECO:0007669"/>
    <property type="project" value="InterPro"/>
</dbReference>
<keyword evidence="3 6" id="KW-0732">Signal</keyword>
<feature type="signal peptide" evidence="6">
    <location>
        <begin position="1"/>
        <end position="31"/>
    </location>
</feature>
<keyword evidence="4" id="KW-0378">Hydrolase</keyword>
<dbReference type="GO" id="GO:0008239">
    <property type="term" value="F:dipeptidyl-peptidase activity"/>
    <property type="evidence" value="ECO:0007669"/>
    <property type="project" value="TreeGrafter"/>
</dbReference>
<keyword evidence="5" id="KW-0325">Glycoprotein</keyword>
<evidence type="ECO:0000256" key="2">
    <source>
        <dbReference type="ARBA" id="ARBA00022670"/>
    </source>
</evidence>
<dbReference type="AlphaFoldDB" id="A0A8S1J1P8"/>
<dbReference type="PROSITE" id="PS51257">
    <property type="entry name" value="PROKAR_LIPOPROTEIN"/>
    <property type="match status" value="1"/>
</dbReference>
<name>A0A8S1J1P8_9CHLO</name>
<dbReference type="Gene3D" id="3.40.50.1820">
    <property type="entry name" value="alpha/beta hydrolase"/>
    <property type="match status" value="1"/>
</dbReference>
<evidence type="ECO:0000256" key="1">
    <source>
        <dbReference type="ARBA" id="ARBA00011079"/>
    </source>
</evidence>
<evidence type="ECO:0000256" key="6">
    <source>
        <dbReference type="SAM" id="SignalP"/>
    </source>
</evidence>
<dbReference type="PANTHER" id="PTHR11010:SF38">
    <property type="entry name" value="LYSOSOMAL PRO-X CARBOXYPEPTIDASE"/>
    <property type="match status" value="1"/>
</dbReference>
<evidence type="ECO:0000313" key="8">
    <source>
        <dbReference type="Proteomes" id="UP000708148"/>
    </source>
</evidence>
<comment type="caution">
    <text evidence="7">The sequence shown here is derived from an EMBL/GenBank/DDBJ whole genome shotgun (WGS) entry which is preliminary data.</text>
</comment>